<reference evidence="2" key="1">
    <citation type="journal article" date="2019" name="Int. J. Syst. Evol. Microbiol.">
        <title>The Global Catalogue of Microorganisms (GCM) 10K type strain sequencing project: providing services to taxonomists for standard genome sequencing and annotation.</title>
        <authorList>
            <consortium name="The Broad Institute Genomics Platform"/>
            <consortium name="The Broad Institute Genome Sequencing Center for Infectious Disease"/>
            <person name="Wu L."/>
            <person name="Ma J."/>
        </authorList>
    </citation>
    <scope>NUCLEOTIDE SEQUENCE [LARGE SCALE GENOMIC DNA]</scope>
    <source>
        <strain evidence="2">JCM 16259</strain>
    </source>
</reference>
<name>A0ABP5Z5Z2_9MICO</name>
<accession>A0ABP5Z5Z2</accession>
<dbReference type="Gene3D" id="2.40.50.140">
    <property type="entry name" value="Nucleic acid-binding proteins"/>
    <property type="match status" value="1"/>
</dbReference>
<dbReference type="Proteomes" id="UP001500730">
    <property type="component" value="Unassembled WGS sequence"/>
</dbReference>
<dbReference type="EMBL" id="BAAARE010000014">
    <property type="protein sequence ID" value="GAA2491936.1"/>
    <property type="molecule type" value="Genomic_DNA"/>
</dbReference>
<dbReference type="RefSeq" id="WP_344256052.1">
    <property type="nucleotide sequence ID" value="NZ_BAAARE010000014.1"/>
</dbReference>
<protein>
    <submittedName>
        <fullName evidence="1">OB-fold nucleic acid binding domain-containing protein</fullName>
    </submittedName>
</protein>
<dbReference type="InterPro" id="IPR012340">
    <property type="entry name" value="NA-bd_OB-fold"/>
</dbReference>
<organism evidence="1 2">
    <name type="scientific">Terrabacter carboxydivorans</name>
    <dbReference type="NCBI Taxonomy" id="619730"/>
    <lineage>
        <taxon>Bacteria</taxon>
        <taxon>Bacillati</taxon>
        <taxon>Actinomycetota</taxon>
        <taxon>Actinomycetes</taxon>
        <taxon>Micrococcales</taxon>
        <taxon>Intrasporangiaceae</taxon>
        <taxon>Terrabacter</taxon>
    </lineage>
</organism>
<dbReference type="SUPFAM" id="SSF50249">
    <property type="entry name" value="Nucleic acid-binding proteins"/>
    <property type="match status" value="1"/>
</dbReference>
<gene>
    <name evidence="1" type="ORF">GCM10009858_32460</name>
</gene>
<proteinExistence type="predicted"/>
<comment type="caution">
    <text evidence="1">The sequence shown here is derived from an EMBL/GenBank/DDBJ whole genome shotgun (WGS) entry which is preliminary data.</text>
</comment>
<keyword evidence="2" id="KW-1185">Reference proteome</keyword>
<evidence type="ECO:0000313" key="1">
    <source>
        <dbReference type="EMBL" id="GAA2491936.1"/>
    </source>
</evidence>
<sequence length="131" mass="14477">MTTGQPGALRRLTERLTRSAHEIEAAELRRESSDLAGVVHIGDAPQRTTVTVCGEVRSVTLRPREETPALDVEVWDGTESLHLVWLGRRRIAGIVPGIKVRATGRITNRRKVMTMFNPAYEIIGRSGQAHG</sequence>
<dbReference type="CDD" id="cd04488">
    <property type="entry name" value="RecG_wedge_OBF"/>
    <property type="match status" value="1"/>
</dbReference>
<evidence type="ECO:0000313" key="2">
    <source>
        <dbReference type="Proteomes" id="UP001500730"/>
    </source>
</evidence>